<keyword evidence="3 7" id="KW-0378">Hydrolase</keyword>
<evidence type="ECO:0000256" key="3">
    <source>
        <dbReference type="ARBA" id="ARBA00022801"/>
    </source>
</evidence>
<evidence type="ECO:0000256" key="6">
    <source>
        <dbReference type="ARBA" id="ARBA00023180"/>
    </source>
</evidence>
<dbReference type="InterPro" id="IPR007000">
    <property type="entry name" value="PLipase_B-like"/>
</dbReference>
<accession>L5LJ75</accession>
<keyword evidence="2" id="KW-0732">Signal</keyword>
<evidence type="ECO:0000256" key="5">
    <source>
        <dbReference type="ARBA" id="ARBA00023098"/>
    </source>
</evidence>
<evidence type="ECO:0000313" key="9">
    <source>
        <dbReference type="EMBL" id="ELK26379.1"/>
    </source>
</evidence>
<proteinExistence type="inferred from homology"/>
<protein>
    <recommendedName>
        <fullName evidence="7">Phospholipase B-like</fullName>
        <ecNumber evidence="7">3.1.1.-</ecNumber>
    </recommendedName>
</protein>
<evidence type="ECO:0000256" key="4">
    <source>
        <dbReference type="ARBA" id="ARBA00022963"/>
    </source>
</evidence>
<feature type="region of interest" description="Disordered" evidence="8">
    <location>
        <begin position="1"/>
        <end position="22"/>
    </location>
</feature>
<evidence type="ECO:0000256" key="8">
    <source>
        <dbReference type="SAM" id="MobiDB-lite"/>
    </source>
</evidence>
<dbReference type="Gene3D" id="3.60.60.30">
    <property type="match status" value="1"/>
</dbReference>
<dbReference type="GO" id="GO:0005576">
    <property type="term" value="C:extracellular region"/>
    <property type="evidence" value="ECO:0007669"/>
    <property type="project" value="TreeGrafter"/>
</dbReference>
<dbReference type="PANTHER" id="PTHR12370">
    <property type="entry name" value="PHOSPHOLIPASE B-RELATED"/>
    <property type="match status" value="1"/>
</dbReference>
<gene>
    <name evidence="9" type="ORF">MDA_GLEAN10020274</name>
</gene>
<comment type="function">
    <text evidence="7">Putative phospholipase.</text>
</comment>
<keyword evidence="10" id="KW-1185">Reference proteome</keyword>
<evidence type="ECO:0000256" key="7">
    <source>
        <dbReference type="RuleBase" id="RU364138"/>
    </source>
</evidence>
<evidence type="ECO:0000313" key="10">
    <source>
        <dbReference type="Proteomes" id="UP000010556"/>
    </source>
</evidence>
<comment type="similarity">
    <text evidence="1 7">Belongs to the phospholipase B-like family.</text>
</comment>
<dbReference type="EMBL" id="KB111160">
    <property type="protein sequence ID" value="ELK26379.1"/>
    <property type="molecule type" value="Genomic_DNA"/>
</dbReference>
<dbReference type="AlphaFoldDB" id="L5LJ75"/>
<keyword evidence="4 7" id="KW-0442">Lipid degradation</keyword>
<reference evidence="10" key="1">
    <citation type="journal article" date="2013" name="Science">
        <title>Comparative analysis of bat genomes provides insight into the evolution of flight and immunity.</title>
        <authorList>
            <person name="Zhang G."/>
            <person name="Cowled C."/>
            <person name="Shi Z."/>
            <person name="Huang Z."/>
            <person name="Bishop-Lilly K.A."/>
            <person name="Fang X."/>
            <person name="Wynne J.W."/>
            <person name="Xiong Z."/>
            <person name="Baker M.L."/>
            <person name="Zhao W."/>
            <person name="Tachedjian M."/>
            <person name="Zhu Y."/>
            <person name="Zhou P."/>
            <person name="Jiang X."/>
            <person name="Ng J."/>
            <person name="Yang L."/>
            <person name="Wu L."/>
            <person name="Xiao J."/>
            <person name="Feng Y."/>
            <person name="Chen Y."/>
            <person name="Sun X."/>
            <person name="Zhang Y."/>
            <person name="Marsh G.A."/>
            <person name="Crameri G."/>
            <person name="Broder C.C."/>
            <person name="Frey K.G."/>
            <person name="Wang L.F."/>
            <person name="Wang J."/>
        </authorList>
    </citation>
    <scope>NUCLEOTIDE SEQUENCE [LARGE SCALE GENOMIC DNA]</scope>
</reference>
<dbReference type="GO" id="GO:0009395">
    <property type="term" value="P:phospholipid catabolic process"/>
    <property type="evidence" value="ECO:0007669"/>
    <property type="project" value="TreeGrafter"/>
</dbReference>
<dbReference type="Proteomes" id="UP000010556">
    <property type="component" value="Unassembled WGS sequence"/>
</dbReference>
<name>L5LJ75_MYODS</name>
<keyword evidence="6" id="KW-0325">Glycoprotein</keyword>
<evidence type="ECO:0000256" key="1">
    <source>
        <dbReference type="ARBA" id="ARBA00007835"/>
    </source>
</evidence>
<evidence type="ECO:0000256" key="2">
    <source>
        <dbReference type="ARBA" id="ARBA00022729"/>
    </source>
</evidence>
<sequence length="243" mass="27082">MRGHESPQCPSGPRGEREVVKCSRRERRRSRVRPCSQVTLETTIGNRNPSLWKFVQPQDAVMEWVRNIVANRLASDGATWAETFKRFNSGTYNNQWMIVDYKAFVPGGPSAGSGVLTVLEQIPGMVVVADKTAELYEKTYWASYNIPSFESVFNASGLPGLVAQYGDWFSYDRSPRAQIFRRDQSLVHDVDSMIQLIRCVGDSEPGVTWHALCCSLSLTQTSQHTRAGRGVAPLSVSPAGWGH</sequence>
<keyword evidence="5 7" id="KW-0443">Lipid metabolism</keyword>
<dbReference type="PANTHER" id="PTHR12370:SF3">
    <property type="entry name" value="PHOSPHOLIPASE B-LIKE 2-RELATED"/>
    <property type="match status" value="1"/>
</dbReference>
<organism evidence="9 10">
    <name type="scientific">Myotis davidii</name>
    <name type="common">David's myotis</name>
    <dbReference type="NCBI Taxonomy" id="225400"/>
    <lineage>
        <taxon>Eukaryota</taxon>
        <taxon>Metazoa</taxon>
        <taxon>Chordata</taxon>
        <taxon>Craniata</taxon>
        <taxon>Vertebrata</taxon>
        <taxon>Euteleostomi</taxon>
        <taxon>Mammalia</taxon>
        <taxon>Eutheria</taxon>
        <taxon>Laurasiatheria</taxon>
        <taxon>Chiroptera</taxon>
        <taxon>Yangochiroptera</taxon>
        <taxon>Vespertilionidae</taxon>
        <taxon>Myotis</taxon>
    </lineage>
</organism>
<dbReference type="GO" id="GO:0004620">
    <property type="term" value="F:phospholipase activity"/>
    <property type="evidence" value="ECO:0007669"/>
    <property type="project" value="InterPro"/>
</dbReference>
<dbReference type="Pfam" id="PF04916">
    <property type="entry name" value="Phospholip_B"/>
    <property type="match status" value="1"/>
</dbReference>
<dbReference type="EC" id="3.1.1.-" evidence="7"/>